<dbReference type="PANTHER" id="PTHR12338">
    <property type="entry name" value="AUTOTRANSPORTER"/>
    <property type="match status" value="1"/>
</dbReference>
<dbReference type="PANTHER" id="PTHR12338:SF8">
    <property type="entry name" value="HEME_HEMOPEXIN-BINDING PROTEIN"/>
    <property type="match status" value="1"/>
</dbReference>
<comment type="caution">
    <text evidence="5">The sequence shown here is derived from an EMBL/GenBank/DDBJ whole genome shotgun (WGS) entry which is preliminary data.</text>
</comment>
<protein>
    <recommendedName>
        <fullName evidence="4">Filamentous haemagglutinin FhaB/tRNA nuclease CdiA-like TPS domain-containing protein</fullName>
    </recommendedName>
</protein>
<dbReference type="Proteomes" id="UP000325723">
    <property type="component" value="Unassembled WGS sequence"/>
</dbReference>
<name>A0A8H2NN42_PSEFL</name>
<dbReference type="Gene3D" id="2.160.20.10">
    <property type="entry name" value="Single-stranded right-handed beta-helix, Pectin lyase-like"/>
    <property type="match status" value="1"/>
</dbReference>
<keyword evidence="2" id="KW-0964">Secreted</keyword>
<dbReference type="Pfam" id="PF05860">
    <property type="entry name" value="TPS"/>
    <property type="match status" value="1"/>
</dbReference>
<dbReference type="SUPFAM" id="SSF51126">
    <property type="entry name" value="Pectin lyase-like"/>
    <property type="match status" value="1"/>
</dbReference>
<evidence type="ECO:0000313" key="5">
    <source>
        <dbReference type="EMBL" id="VVO62969.1"/>
    </source>
</evidence>
<comment type="subcellular location">
    <subcellularLocation>
        <location evidence="1">Secreted</location>
    </subcellularLocation>
</comment>
<evidence type="ECO:0000256" key="3">
    <source>
        <dbReference type="ARBA" id="ARBA00022729"/>
    </source>
</evidence>
<dbReference type="InterPro" id="IPR008638">
    <property type="entry name" value="FhaB/CdiA-like_TPS"/>
</dbReference>
<dbReference type="SMART" id="SM00912">
    <property type="entry name" value="Haemagg_act"/>
    <property type="match status" value="1"/>
</dbReference>
<accession>A0A8H2NN42</accession>
<dbReference type="EMBL" id="CABVIE010000002">
    <property type="protein sequence ID" value="VVO62969.1"/>
    <property type="molecule type" value="Genomic_DNA"/>
</dbReference>
<dbReference type="InterPro" id="IPR012334">
    <property type="entry name" value="Pectin_lyas_fold"/>
</dbReference>
<proteinExistence type="predicted"/>
<feature type="domain" description="Filamentous haemagglutinin FhaB/tRNA nuclease CdiA-like TPS" evidence="4">
    <location>
        <begin position="51"/>
        <end position="154"/>
    </location>
</feature>
<dbReference type="GO" id="GO:0005576">
    <property type="term" value="C:extracellular region"/>
    <property type="evidence" value="ECO:0007669"/>
    <property type="project" value="UniProtKB-SubCell"/>
</dbReference>
<organism evidence="5 6">
    <name type="scientific">Pseudomonas fluorescens</name>
    <dbReference type="NCBI Taxonomy" id="294"/>
    <lineage>
        <taxon>Bacteria</taxon>
        <taxon>Pseudomonadati</taxon>
        <taxon>Pseudomonadota</taxon>
        <taxon>Gammaproteobacteria</taxon>
        <taxon>Pseudomonadales</taxon>
        <taxon>Pseudomonadaceae</taxon>
        <taxon>Pseudomonas</taxon>
    </lineage>
</organism>
<dbReference type="InterPro" id="IPR050909">
    <property type="entry name" value="Bact_Autotransporter_VF"/>
</dbReference>
<dbReference type="InterPro" id="IPR011050">
    <property type="entry name" value="Pectin_lyase_fold/virulence"/>
</dbReference>
<reference evidence="5 6" key="1">
    <citation type="submission" date="2019-09" db="EMBL/GenBank/DDBJ databases">
        <authorList>
            <person name="Chandra G."/>
            <person name="Truman W A."/>
        </authorList>
    </citation>
    <scope>NUCLEOTIDE SEQUENCE [LARGE SCALE GENOMIC DNA]</scope>
    <source>
        <strain evidence="5">PS900</strain>
    </source>
</reference>
<dbReference type="PROSITE" id="PS51257">
    <property type="entry name" value="PROKAR_LIPOPROTEIN"/>
    <property type="match status" value="1"/>
</dbReference>
<evidence type="ECO:0000256" key="1">
    <source>
        <dbReference type="ARBA" id="ARBA00004613"/>
    </source>
</evidence>
<evidence type="ECO:0000256" key="2">
    <source>
        <dbReference type="ARBA" id="ARBA00022525"/>
    </source>
</evidence>
<dbReference type="NCBIfam" id="TIGR01901">
    <property type="entry name" value="adhes_NPXG"/>
    <property type="match status" value="1"/>
</dbReference>
<keyword evidence="3" id="KW-0732">Signal</keyword>
<gene>
    <name evidence="5" type="ORF">PS900_00896</name>
</gene>
<evidence type="ECO:0000313" key="6">
    <source>
        <dbReference type="Proteomes" id="UP000325723"/>
    </source>
</evidence>
<evidence type="ECO:0000259" key="4">
    <source>
        <dbReference type="SMART" id="SM00912"/>
    </source>
</evidence>
<sequence>MKQGHSSATQVCPGHTRCMNGHFALYPLALALACLFMPELALALPEGFNPVSGLVNQNLATPGVMNLQQGSDRAIVNWTSFSIGQTESVNISQPGVSSVMLNRVTGALPSSIAGSLTANGRVFLVNPNGVVFGAGSRVSTGGLVASTLSISDDDFNNGRWNFSRVDGNTAAVINRGDLKAGPGGTIALLGAVVRNEGSIKADGGTAALVSARQLSVDFQGDGLTTFRIDPNNPASQALVQNAATGVVQADGGRVAILADSGSAAQLVVNQQGVLRARSLVQREGEIILGVGSDDRAEIGGVLDASGDVGLRGGKVNITGGGLYLNDQAVVDVGGATSGGRVDVQATQSVTLAKGAKLNADARVDGKGGTLNLQGGPSLRAYGTLQARGAGSGAGGFVETSATAVDLGGITVQTTGAPGQLAGTWIIDPFDIRVVHLACCTPPPPLRPVLSSPFDTVTDSSVFDSDISAALNTGSSVIIHTGAANSGDANGNIFIAPGVDIQRTVGTTPVDLRFNANGWIMGTDFDITSFDGPLSVYFNSNSNDQRPNDAQIAMSHVGIQTKGGSVYFYGQSRLESDVANTVNPGVASSVDRGVDLNDVFIDTTNGLGLGEGEIIIRGSTTRLGSSGFGVGLAGVTFTTELGDILVQGESAGGSYGLLMQTGGGVDAQGEPFVRGNELNAGRGNIKLIGLSGAQEALAAHIGMSLTDTLISTQSGNVDLRGRVSAAQTGPVPIIEVGQVIDPDSVPFPSDPLPSIQRQSVGLDIGPSVEITSDTGNISLAGESTGGSTAFGLRLNGQVDGNTEGGDVTIGAGNQLQIRAAADNPDTLAFVQVGSFLTGSGSVNFRPGGVSSDGKLTDNISTPIQLGGGFDGADPVSNFQVTQEIIDRVSTPLLILGSDTQTGAIVVASDISIGEGTQLTLQAEGSGGSIDVRAPLNMADGTLALLADGPVGQSQTGIITTGQLVASSRNASVLLNLSNDIRRFAGNAATELRVTDRTDDLLLDDLTFGAMSGDVSTQRQMAGTRAGTNTVLTVEEGDLLQSSAADVATDGLLAISTTGSVQLNNTGNASRVVAGQSAQTFSYTNGNGLTLANVAGVAGVRANQVQLRASSGDVTQIAGADINSESLLVESATGNILLNNPGNATYVLTGRAAQAFSFTNLDNLSIGTVNDVSGVQAGSVSIRNLAGDLALDQAVTATAGSAALDSAGSIDLRAPVNVNNGTLSLSADGQITQTDAARLTSQQLLAISRNGSVLLNNPANAAHIVAGRAAQTFSFTNADNLSIGTVGGVSGVQAGNVSIRTLAGDLALDQAVTATTGSAALDSAGSIDVRAPLSVPDGTVTLSANGQISQTDTGTLTSEQLLAISRNGSVLLNNPANAPHVVAGRAAQAFSFVNGDNLSIGTVDGASGVQAGSVFIRNLDGDLTLDQPVTSTAGSTVLVTGGRFQNPIGQAISASSFWQIWANTWIGENRGGLVGSGRLANLYGCAFSGNCASASGLAATAGDNHFIYLQQPTAQVAIASGSGPFGLIPRFRTGINGLILGDSGNGISGSPDSAFSQVARPGTFSVGGTFTSAEGYLLTVVPGTWTNYLFGAVDARPDWTRERPDTWLYDHNMGGAPMCAAPGVTVASAVQQGDVLAREWSLVKSRPKLSSCVASDKQNGCSDF</sequence>